<dbReference type="Gramene" id="C.cajan_27901.t">
    <property type="protein sequence ID" value="C.cajan_27901.t"/>
    <property type="gene ID" value="C.cajan_27901"/>
</dbReference>
<protein>
    <submittedName>
        <fullName evidence="2">Uncharacterized protein</fullName>
    </submittedName>
</protein>
<gene>
    <name evidence="2" type="ORF">KK1_029571</name>
</gene>
<organism evidence="2 3">
    <name type="scientific">Cajanus cajan</name>
    <name type="common">Pigeon pea</name>
    <name type="synonym">Cajanus indicus</name>
    <dbReference type="NCBI Taxonomy" id="3821"/>
    <lineage>
        <taxon>Eukaryota</taxon>
        <taxon>Viridiplantae</taxon>
        <taxon>Streptophyta</taxon>
        <taxon>Embryophyta</taxon>
        <taxon>Tracheophyta</taxon>
        <taxon>Spermatophyta</taxon>
        <taxon>Magnoliopsida</taxon>
        <taxon>eudicotyledons</taxon>
        <taxon>Gunneridae</taxon>
        <taxon>Pentapetalae</taxon>
        <taxon>rosids</taxon>
        <taxon>fabids</taxon>
        <taxon>Fabales</taxon>
        <taxon>Fabaceae</taxon>
        <taxon>Papilionoideae</taxon>
        <taxon>50 kb inversion clade</taxon>
        <taxon>NPAAA clade</taxon>
        <taxon>indigoferoid/millettioid clade</taxon>
        <taxon>Phaseoleae</taxon>
        <taxon>Cajanus</taxon>
    </lineage>
</organism>
<sequence length="179" mass="20939">MELIQSSFSFSESAMKYMVSERVESSKAFGLLRTSSAPLTDEPAAPPRLDVLALLRQPSGALRVRPELHAVIVRRILRHAGRRAPQARHRSSKMRERERERIRGEENQRKTTHSLTSRCCLCRKQDSLSVSLLPEFCFFTTSLLRDNNKLNFNNYFLYTEFYILLLFSYINKNIKIYKY</sequence>
<evidence type="ECO:0000313" key="2">
    <source>
        <dbReference type="EMBL" id="KYP48685.1"/>
    </source>
</evidence>
<feature type="region of interest" description="Disordered" evidence="1">
    <location>
        <begin position="83"/>
        <end position="109"/>
    </location>
</feature>
<accession>A0A151S1H4</accession>
<evidence type="ECO:0000313" key="3">
    <source>
        <dbReference type="Proteomes" id="UP000075243"/>
    </source>
</evidence>
<name>A0A151S1H4_CAJCA</name>
<dbReference type="Proteomes" id="UP000075243">
    <property type="component" value="Unassembled WGS sequence"/>
</dbReference>
<proteinExistence type="predicted"/>
<feature type="compositionally biased region" description="Basic residues" evidence="1">
    <location>
        <begin position="83"/>
        <end position="92"/>
    </location>
</feature>
<feature type="compositionally biased region" description="Basic and acidic residues" evidence="1">
    <location>
        <begin position="93"/>
        <end position="109"/>
    </location>
</feature>
<keyword evidence="3" id="KW-1185">Reference proteome</keyword>
<dbReference type="EMBL" id="KQ483493">
    <property type="protein sequence ID" value="KYP48685.1"/>
    <property type="molecule type" value="Genomic_DNA"/>
</dbReference>
<evidence type="ECO:0000256" key="1">
    <source>
        <dbReference type="SAM" id="MobiDB-lite"/>
    </source>
</evidence>
<reference evidence="2" key="1">
    <citation type="journal article" date="2012" name="Nat. Biotechnol.">
        <title>Draft genome sequence of pigeonpea (Cajanus cajan), an orphan legume crop of resource-poor farmers.</title>
        <authorList>
            <person name="Varshney R.K."/>
            <person name="Chen W."/>
            <person name="Li Y."/>
            <person name="Bharti A.K."/>
            <person name="Saxena R.K."/>
            <person name="Schlueter J.A."/>
            <person name="Donoghue M.T."/>
            <person name="Azam S."/>
            <person name="Fan G."/>
            <person name="Whaley A.M."/>
            <person name="Farmer A.D."/>
            <person name="Sheridan J."/>
            <person name="Iwata A."/>
            <person name="Tuteja R."/>
            <person name="Penmetsa R.V."/>
            <person name="Wu W."/>
            <person name="Upadhyaya H.D."/>
            <person name="Yang S.P."/>
            <person name="Shah T."/>
            <person name="Saxena K.B."/>
            <person name="Michael T."/>
            <person name="McCombie W.R."/>
            <person name="Yang B."/>
            <person name="Zhang G."/>
            <person name="Yang H."/>
            <person name="Wang J."/>
            <person name="Spillane C."/>
            <person name="Cook D.R."/>
            <person name="May G.D."/>
            <person name="Xu X."/>
            <person name="Jackson S.A."/>
        </authorList>
    </citation>
    <scope>NUCLEOTIDE SEQUENCE [LARGE SCALE GENOMIC DNA]</scope>
</reference>
<dbReference type="AlphaFoldDB" id="A0A151S1H4"/>